<dbReference type="SMART" id="SM00065">
    <property type="entry name" value="GAF"/>
    <property type="match status" value="2"/>
</dbReference>
<dbReference type="PROSITE" id="PS50883">
    <property type="entry name" value="EAL"/>
    <property type="match status" value="1"/>
</dbReference>
<dbReference type="Proteomes" id="UP000664844">
    <property type="component" value="Unassembled WGS sequence"/>
</dbReference>
<feature type="domain" description="Phytochrome chromophore attachment site" evidence="2">
    <location>
        <begin position="32"/>
        <end position="192"/>
    </location>
</feature>
<dbReference type="NCBIfam" id="TIGR00254">
    <property type="entry name" value="GGDEF"/>
    <property type="match status" value="1"/>
</dbReference>
<evidence type="ECO:0000313" key="5">
    <source>
        <dbReference type="EMBL" id="MBO0349744.1"/>
    </source>
</evidence>
<feature type="region of interest" description="Disordered" evidence="1">
    <location>
        <begin position="290"/>
        <end position="330"/>
    </location>
</feature>
<dbReference type="InterPro" id="IPR013515">
    <property type="entry name" value="Phytochrome_cen-reg"/>
</dbReference>
<dbReference type="InterPro" id="IPR035919">
    <property type="entry name" value="EAL_sf"/>
</dbReference>
<dbReference type="SUPFAM" id="SSF55073">
    <property type="entry name" value="Nucleotide cyclase"/>
    <property type="match status" value="1"/>
</dbReference>
<dbReference type="SUPFAM" id="SSF55781">
    <property type="entry name" value="GAF domain-like"/>
    <property type="match status" value="3"/>
</dbReference>
<name>A0ABS3FRJ7_9CYAN</name>
<dbReference type="RefSeq" id="WP_207088252.1">
    <property type="nucleotide sequence ID" value="NZ_JAFLQW010000310.1"/>
</dbReference>
<feature type="domain" description="EAL" evidence="3">
    <location>
        <begin position="634"/>
        <end position="888"/>
    </location>
</feature>
<dbReference type="InterPro" id="IPR001633">
    <property type="entry name" value="EAL_dom"/>
</dbReference>
<dbReference type="CDD" id="cd01948">
    <property type="entry name" value="EAL"/>
    <property type="match status" value="1"/>
</dbReference>
<dbReference type="InterPro" id="IPR029787">
    <property type="entry name" value="Nucleotide_cyclase"/>
</dbReference>
<evidence type="ECO:0000256" key="1">
    <source>
        <dbReference type="SAM" id="MobiDB-lite"/>
    </source>
</evidence>
<proteinExistence type="predicted"/>
<dbReference type="InterPro" id="IPR003018">
    <property type="entry name" value="GAF"/>
</dbReference>
<dbReference type="InterPro" id="IPR016132">
    <property type="entry name" value="Phyto_chromo_attachment"/>
</dbReference>
<dbReference type="InterPro" id="IPR000160">
    <property type="entry name" value="GGDEF_dom"/>
</dbReference>
<comment type="caution">
    <text evidence="5">The sequence shown here is derived from an EMBL/GenBank/DDBJ whole genome shotgun (WGS) entry which is preliminary data.</text>
</comment>
<dbReference type="Pfam" id="PF00563">
    <property type="entry name" value="EAL"/>
    <property type="match status" value="1"/>
</dbReference>
<evidence type="ECO:0000259" key="2">
    <source>
        <dbReference type="PROSITE" id="PS50046"/>
    </source>
</evidence>
<organism evidence="5 6">
    <name type="scientific">Phormidium pseudopriestleyi FRX01</name>
    <dbReference type="NCBI Taxonomy" id="1759528"/>
    <lineage>
        <taxon>Bacteria</taxon>
        <taxon>Bacillati</taxon>
        <taxon>Cyanobacteriota</taxon>
        <taxon>Cyanophyceae</taxon>
        <taxon>Oscillatoriophycideae</taxon>
        <taxon>Oscillatoriales</taxon>
        <taxon>Oscillatoriaceae</taxon>
        <taxon>Phormidium</taxon>
    </lineage>
</organism>
<sequence>MIRRKIKRNSGPILDLENLLNRIASRIRQSLELNAILETTAREIRAFLNTHRVKIYRFEEDGSGEVIAESIQRDRLPSMLGLRFPATDIPEKARELFITARQRVIVDVSSGRKTTEEFDFADNGESISRRGIRYWPVDPCHAEYLKNMGVSSSLTIPILNQHHLWGLLVSHHAKPRRYSEREIKIVQLLVDQMSIAIAQSDLLNRTRHQARDESVLNKISGLLHSPLDLKKIRQTVLKETVIALRADSGRLYINPDMTGAVAQIYTYGVQPSIAWIEETDCWQQLVNGSEHIAPPETKPGTHQKENLSPGEPALIDDSGLDLPSNLNGNRESDSFPNSLVYLPSVSIGNLYQTRAFNPLAPAFKTTKIRSILIIPLKYNKQYLGCLTLFRSEIETETLWAGRNDLDERNQRPRASFEAWREIKKGQAKIWKIEEIKLAESVGTHLYMAVMQRRVENLIRHEASHDRLTGLANRLLFNERLSLALADTQHRAEMLGVIFLDLDGFKTINDTLGHALGDLLLKIVAERLSASLPEEDMLARWGGDEFTFLINHLSSAEDVTEISNKILKCFNEPFHLEGQDFYVKASLGIALAPYDGEDVETLLKNADAAMYRAKQQGRNNYQLYTPAIGTKAFERLVLETSLHKALERDEFRMYYQPQIDLKTGRIVSMEALIRWQHPELGLVAPGEFIPLAEETGLICPIGAWAIEAATRQNYQWQLGGLPPIGMAVNLSARQFHQQNLLQEIANILSQTQLSPCYLELEITESIAMKDVDLTISLLHGFQEMGIGIALDDFGTGYSSLSSLKHFPLDKLKIDRSFIQDVTNQPHDAAIIEAILTLGHGLKLEVIAEGVETLEQLNFLKSVNCNTAQGYLFSKPVPVEIATELYRQSTFSFHLSS</sequence>
<dbReference type="SMART" id="SM00267">
    <property type="entry name" value="GGDEF"/>
    <property type="match status" value="1"/>
</dbReference>
<dbReference type="PANTHER" id="PTHR44757:SF2">
    <property type="entry name" value="BIOFILM ARCHITECTURE MAINTENANCE PROTEIN MBAA"/>
    <property type="match status" value="1"/>
</dbReference>
<dbReference type="Pfam" id="PF00360">
    <property type="entry name" value="PHY"/>
    <property type="match status" value="1"/>
</dbReference>
<protein>
    <submittedName>
        <fullName evidence="5">EAL domain-containing protein</fullName>
    </submittedName>
</protein>
<keyword evidence="6" id="KW-1185">Reference proteome</keyword>
<dbReference type="PROSITE" id="PS50887">
    <property type="entry name" value="GGDEF"/>
    <property type="match status" value="1"/>
</dbReference>
<dbReference type="InterPro" id="IPR043128">
    <property type="entry name" value="Rev_trsase/Diguanyl_cyclase"/>
</dbReference>
<feature type="domain" description="GGDEF" evidence="4">
    <location>
        <begin position="492"/>
        <end position="625"/>
    </location>
</feature>
<dbReference type="Gene3D" id="3.30.450.40">
    <property type="match status" value="2"/>
</dbReference>
<evidence type="ECO:0000313" key="6">
    <source>
        <dbReference type="Proteomes" id="UP000664844"/>
    </source>
</evidence>
<gene>
    <name evidence="5" type="ORF">J0895_11610</name>
</gene>
<evidence type="ECO:0000259" key="3">
    <source>
        <dbReference type="PROSITE" id="PS50883"/>
    </source>
</evidence>
<dbReference type="PROSITE" id="PS50046">
    <property type="entry name" value="PHYTOCHROME_2"/>
    <property type="match status" value="1"/>
</dbReference>
<dbReference type="SUPFAM" id="SSF141868">
    <property type="entry name" value="EAL domain-like"/>
    <property type="match status" value="1"/>
</dbReference>
<dbReference type="Gene3D" id="3.20.20.450">
    <property type="entry name" value="EAL domain"/>
    <property type="match status" value="1"/>
</dbReference>
<reference evidence="5 6" key="1">
    <citation type="submission" date="2021-03" db="EMBL/GenBank/DDBJ databases">
        <title>Metabolic Capacity of the Antarctic Cyanobacterium Phormidium pseudopriestleyi that Sustains Oxygenic Photosynthesis in the Presence of Hydrogen Sulfide.</title>
        <authorList>
            <person name="Lumian J.E."/>
            <person name="Jungblut A.D."/>
            <person name="Dillon M.L."/>
            <person name="Hawes I."/>
            <person name="Doran P.T."/>
            <person name="Mackey T.J."/>
            <person name="Dick G.J."/>
            <person name="Grettenberger C.L."/>
            <person name="Sumner D.Y."/>
        </authorList>
    </citation>
    <scope>NUCLEOTIDE SEQUENCE [LARGE SCALE GENOMIC DNA]</scope>
    <source>
        <strain evidence="5 6">FRX01</strain>
    </source>
</reference>
<dbReference type="PANTHER" id="PTHR44757">
    <property type="entry name" value="DIGUANYLATE CYCLASE DGCP"/>
    <property type="match status" value="1"/>
</dbReference>
<evidence type="ECO:0000259" key="4">
    <source>
        <dbReference type="PROSITE" id="PS50887"/>
    </source>
</evidence>
<dbReference type="EMBL" id="JAFLQW010000310">
    <property type="protein sequence ID" value="MBO0349744.1"/>
    <property type="molecule type" value="Genomic_DNA"/>
</dbReference>
<dbReference type="SMART" id="SM00052">
    <property type="entry name" value="EAL"/>
    <property type="match status" value="1"/>
</dbReference>
<dbReference type="Pfam" id="PF01590">
    <property type="entry name" value="GAF"/>
    <property type="match status" value="1"/>
</dbReference>
<accession>A0ABS3FRJ7</accession>
<dbReference type="Gene3D" id="3.30.70.270">
    <property type="match status" value="1"/>
</dbReference>
<dbReference type="InterPro" id="IPR052155">
    <property type="entry name" value="Biofilm_reg_signaling"/>
</dbReference>
<dbReference type="InterPro" id="IPR029016">
    <property type="entry name" value="GAF-like_dom_sf"/>
</dbReference>
<dbReference type="Pfam" id="PF00990">
    <property type="entry name" value="GGDEF"/>
    <property type="match status" value="1"/>
</dbReference>
<dbReference type="CDD" id="cd01949">
    <property type="entry name" value="GGDEF"/>
    <property type="match status" value="1"/>
</dbReference>